<keyword evidence="3" id="KW-0597">Phosphoprotein</keyword>
<evidence type="ECO:0000256" key="2">
    <source>
        <dbReference type="ARBA" id="ARBA00012438"/>
    </source>
</evidence>
<dbReference type="InterPro" id="IPR005467">
    <property type="entry name" value="His_kinase_dom"/>
</dbReference>
<evidence type="ECO:0000313" key="11">
    <source>
        <dbReference type="EMBL" id="PJE35493.1"/>
    </source>
</evidence>
<keyword evidence="6" id="KW-0902">Two-component regulatory system</keyword>
<dbReference type="CDD" id="cd00130">
    <property type="entry name" value="PAS"/>
    <property type="match status" value="1"/>
</dbReference>
<dbReference type="SUPFAM" id="SSF47384">
    <property type="entry name" value="Homodimeric domain of signal transducing histidine kinase"/>
    <property type="match status" value="1"/>
</dbReference>
<dbReference type="Proteomes" id="UP000231553">
    <property type="component" value="Unassembled WGS sequence"/>
</dbReference>
<protein>
    <recommendedName>
        <fullName evidence="2">histidine kinase</fullName>
        <ecNumber evidence="2">2.7.13.3</ecNumber>
    </recommendedName>
</protein>
<evidence type="ECO:0000256" key="5">
    <source>
        <dbReference type="ARBA" id="ARBA00022777"/>
    </source>
</evidence>
<accession>A0A2M8IY84</accession>
<keyword evidence="4" id="KW-0808">Transferase</keyword>
<dbReference type="PROSITE" id="PS50112">
    <property type="entry name" value="PAS"/>
    <property type="match status" value="1"/>
</dbReference>
<dbReference type="OrthoDB" id="9795133at2"/>
<dbReference type="InterPro" id="IPR000014">
    <property type="entry name" value="PAS"/>
</dbReference>
<dbReference type="EC" id="2.7.13.3" evidence="2"/>
<dbReference type="GO" id="GO:0000155">
    <property type="term" value="F:phosphorelay sensor kinase activity"/>
    <property type="evidence" value="ECO:0007669"/>
    <property type="project" value="InterPro"/>
</dbReference>
<sequence>MTDQQQRNGFDHGGADRRQQARRHSDSGHTMRELDTALKVCPMPLLLVDPTGRILMANAPLEALFDYAPGTLSGAPVECLVPEELRSRHPGLRTAYLRQPVKQVIGRRRDLNGVSRTGRTIPLELGLDPVQINGVTHVLVAALDISERKAMEVEREQKNRELEALNTELSSFANSASHDLKAPLSSITGLLSICIEDLDGADAGEVRHNLHRALEISRRSAAKVENVLAIARAGRQFIPAEAFPIGAEIAAIWRDLTSAMTAPPELTLDLHHGDPVRTERPTFNMIMDNLLSNAIRYADAVKSRHRIRIASTRKGGTLWISVADNGLGIAKEHLPRVFNMFERLDDRSGDGMGLSLVRKQIERLGGRISAESREGAGTEFTFSLPLAQETT</sequence>
<dbReference type="PANTHER" id="PTHR43711">
    <property type="entry name" value="TWO-COMPONENT HISTIDINE KINASE"/>
    <property type="match status" value="1"/>
</dbReference>
<dbReference type="InterPro" id="IPR013656">
    <property type="entry name" value="PAS_4"/>
</dbReference>
<dbReference type="PROSITE" id="PS50109">
    <property type="entry name" value="HIS_KIN"/>
    <property type="match status" value="1"/>
</dbReference>
<dbReference type="Gene3D" id="1.10.287.130">
    <property type="match status" value="1"/>
</dbReference>
<dbReference type="SMART" id="SM00091">
    <property type="entry name" value="PAS"/>
    <property type="match status" value="1"/>
</dbReference>
<feature type="domain" description="Histidine kinase" evidence="9">
    <location>
        <begin position="175"/>
        <end position="388"/>
    </location>
</feature>
<dbReference type="RefSeq" id="WP_100163640.1">
    <property type="nucleotide sequence ID" value="NZ_PGTB01000088.1"/>
</dbReference>
<evidence type="ECO:0000256" key="6">
    <source>
        <dbReference type="ARBA" id="ARBA00023012"/>
    </source>
</evidence>
<keyword evidence="5" id="KW-0418">Kinase</keyword>
<comment type="catalytic activity">
    <reaction evidence="1">
        <text>ATP + protein L-histidine = ADP + protein N-phospho-L-histidine.</text>
        <dbReference type="EC" id="2.7.13.3"/>
    </reaction>
</comment>
<dbReference type="CDD" id="cd00082">
    <property type="entry name" value="HisKA"/>
    <property type="match status" value="1"/>
</dbReference>
<evidence type="ECO:0000259" key="10">
    <source>
        <dbReference type="PROSITE" id="PS50112"/>
    </source>
</evidence>
<evidence type="ECO:0000256" key="8">
    <source>
        <dbReference type="SAM" id="MobiDB-lite"/>
    </source>
</evidence>
<dbReference type="InterPro" id="IPR036890">
    <property type="entry name" value="HATPase_C_sf"/>
</dbReference>
<dbReference type="InterPro" id="IPR035965">
    <property type="entry name" value="PAS-like_dom_sf"/>
</dbReference>
<dbReference type="Gene3D" id="3.30.565.10">
    <property type="entry name" value="Histidine kinase-like ATPase, C-terminal domain"/>
    <property type="match status" value="1"/>
</dbReference>
<name>A0A2M8IY84_9RHOB</name>
<dbReference type="PRINTS" id="PR00344">
    <property type="entry name" value="BCTRLSENSOR"/>
</dbReference>
<proteinExistence type="predicted"/>
<reference evidence="11 12" key="1">
    <citation type="journal article" date="2018" name="Int. J. Syst. Evol. Microbiol.">
        <title>Pseudooceanicola lipolyticus sp. nov., a marine alphaproteobacterium, reclassification of Oceanicola flagellatus as Pseudooceanicola flagellatus comb. nov. and emended description of the genus Pseudooceanicola.</title>
        <authorList>
            <person name="Huang M.-M."/>
            <person name="Guo L.-L."/>
            <person name="Wu Y.-H."/>
            <person name="Lai Q.-L."/>
            <person name="Shao Z.-Z."/>
            <person name="Wang C.-S."/>
            <person name="Wu M."/>
            <person name="Xu X.-W."/>
        </authorList>
    </citation>
    <scope>NUCLEOTIDE SEQUENCE [LARGE SCALE GENOMIC DNA]</scope>
    <source>
        <strain evidence="11 12">157</strain>
    </source>
</reference>
<dbReference type="SMART" id="SM00388">
    <property type="entry name" value="HisKA"/>
    <property type="match status" value="1"/>
</dbReference>
<feature type="coiled-coil region" evidence="7">
    <location>
        <begin position="148"/>
        <end position="175"/>
    </location>
</feature>
<evidence type="ECO:0000256" key="7">
    <source>
        <dbReference type="SAM" id="Coils"/>
    </source>
</evidence>
<dbReference type="NCBIfam" id="TIGR00229">
    <property type="entry name" value="sensory_box"/>
    <property type="match status" value="1"/>
</dbReference>
<keyword evidence="7" id="KW-0175">Coiled coil</keyword>
<dbReference type="InterPro" id="IPR004358">
    <property type="entry name" value="Sig_transdc_His_kin-like_C"/>
</dbReference>
<evidence type="ECO:0000256" key="1">
    <source>
        <dbReference type="ARBA" id="ARBA00000085"/>
    </source>
</evidence>
<evidence type="ECO:0000313" key="12">
    <source>
        <dbReference type="Proteomes" id="UP000231553"/>
    </source>
</evidence>
<evidence type="ECO:0000256" key="4">
    <source>
        <dbReference type="ARBA" id="ARBA00022679"/>
    </source>
</evidence>
<dbReference type="InterPro" id="IPR050736">
    <property type="entry name" value="Sensor_HK_Regulatory"/>
</dbReference>
<dbReference type="SUPFAM" id="SSF55785">
    <property type="entry name" value="PYP-like sensor domain (PAS domain)"/>
    <property type="match status" value="1"/>
</dbReference>
<dbReference type="InterPro" id="IPR003594">
    <property type="entry name" value="HATPase_dom"/>
</dbReference>
<dbReference type="Pfam" id="PF02518">
    <property type="entry name" value="HATPase_c"/>
    <property type="match status" value="1"/>
</dbReference>
<dbReference type="Pfam" id="PF00512">
    <property type="entry name" value="HisKA"/>
    <property type="match status" value="1"/>
</dbReference>
<feature type="compositionally biased region" description="Basic and acidic residues" evidence="8">
    <location>
        <begin position="9"/>
        <end position="30"/>
    </location>
</feature>
<feature type="region of interest" description="Disordered" evidence="8">
    <location>
        <begin position="1"/>
        <end position="30"/>
    </location>
</feature>
<comment type="caution">
    <text evidence="11">The sequence shown here is derived from an EMBL/GenBank/DDBJ whole genome shotgun (WGS) entry which is preliminary data.</text>
</comment>
<dbReference type="InterPro" id="IPR003661">
    <property type="entry name" value="HisK_dim/P_dom"/>
</dbReference>
<dbReference type="InterPro" id="IPR036097">
    <property type="entry name" value="HisK_dim/P_sf"/>
</dbReference>
<dbReference type="AlphaFoldDB" id="A0A2M8IY84"/>
<keyword evidence="12" id="KW-1185">Reference proteome</keyword>
<dbReference type="SUPFAM" id="SSF55874">
    <property type="entry name" value="ATPase domain of HSP90 chaperone/DNA topoisomerase II/histidine kinase"/>
    <property type="match status" value="1"/>
</dbReference>
<evidence type="ECO:0000256" key="3">
    <source>
        <dbReference type="ARBA" id="ARBA00022553"/>
    </source>
</evidence>
<evidence type="ECO:0000259" key="9">
    <source>
        <dbReference type="PROSITE" id="PS50109"/>
    </source>
</evidence>
<feature type="domain" description="PAS" evidence="10">
    <location>
        <begin position="30"/>
        <end position="99"/>
    </location>
</feature>
<dbReference type="Pfam" id="PF08448">
    <property type="entry name" value="PAS_4"/>
    <property type="match status" value="1"/>
</dbReference>
<dbReference type="PANTHER" id="PTHR43711:SF1">
    <property type="entry name" value="HISTIDINE KINASE 1"/>
    <property type="match status" value="1"/>
</dbReference>
<organism evidence="11 12">
    <name type="scientific">Pseudooceanicola lipolyticus</name>
    <dbReference type="NCBI Taxonomy" id="2029104"/>
    <lineage>
        <taxon>Bacteria</taxon>
        <taxon>Pseudomonadati</taxon>
        <taxon>Pseudomonadota</taxon>
        <taxon>Alphaproteobacteria</taxon>
        <taxon>Rhodobacterales</taxon>
        <taxon>Paracoccaceae</taxon>
        <taxon>Pseudooceanicola</taxon>
    </lineage>
</organism>
<gene>
    <name evidence="11" type="ORF">CVM52_16895</name>
</gene>
<dbReference type="EMBL" id="PGTB01000088">
    <property type="protein sequence ID" value="PJE35493.1"/>
    <property type="molecule type" value="Genomic_DNA"/>
</dbReference>
<dbReference type="Gene3D" id="3.30.450.20">
    <property type="entry name" value="PAS domain"/>
    <property type="match status" value="1"/>
</dbReference>
<dbReference type="SMART" id="SM00387">
    <property type="entry name" value="HATPase_c"/>
    <property type="match status" value="1"/>
</dbReference>